<protein>
    <recommendedName>
        <fullName evidence="1">Retrovirus-related Pol polyprotein from transposon TNT 1-94-like beta-barrel domain-containing protein</fullName>
    </recommendedName>
</protein>
<organism evidence="2">
    <name type="scientific">Photinus pyralis</name>
    <name type="common">Common eastern firefly</name>
    <name type="synonym">Lampyris pyralis</name>
    <dbReference type="NCBI Taxonomy" id="7054"/>
    <lineage>
        <taxon>Eukaryota</taxon>
        <taxon>Metazoa</taxon>
        <taxon>Ecdysozoa</taxon>
        <taxon>Arthropoda</taxon>
        <taxon>Hexapoda</taxon>
        <taxon>Insecta</taxon>
        <taxon>Pterygota</taxon>
        <taxon>Neoptera</taxon>
        <taxon>Endopterygota</taxon>
        <taxon>Coleoptera</taxon>
        <taxon>Polyphaga</taxon>
        <taxon>Elateriformia</taxon>
        <taxon>Elateroidea</taxon>
        <taxon>Lampyridae</taxon>
        <taxon>Lampyrinae</taxon>
        <taxon>Photinus</taxon>
    </lineage>
</organism>
<proteinExistence type="predicted"/>
<name>A0A1Y1MAC2_PHOPY</name>
<evidence type="ECO:0000259" key="1">
    <source>
        <dbReference type="Pfam" id="PF22936"/>
    </source>
</evidence>
<dbReference type="Pfam" id="PF22936">
    <property type="entry name" value="Pol_BBD"/>
    <property type="match status" value="1"/>
</dbReference>
<dbReference type="InterPro" id="IPR054722">
    <property type="entry name" value="PolX-like_BBD"/>
</dbReference>
<feature type="domain" description="Retrovirus-related Pol polyprotein from transposon TNT 1-94-like beta-barrel" evidence="1">
    <location>
        <begin position="308"/>
        <end position="386"/>
    </location>
</feature>
<evidence type="ECO:0000313" key="2">
    <source>
        <dbReference type="EMBL" id="JAV82551.1"/>
    </source>
</evidence>
<dbReference type="Pfam" id="PF14223">
    <property type="entry name" value="Retrotran_gag_2"/>
    <property type="match status" value="1"/>
</dbReference>
<dbReference type="PANTHER" id="PTHR47481">
    <property type="match status" value="1"/>
</dbReference>
<dbReference type="AlphaFoldDB" id="A0A1Y1MAC2"/>
<reference evidence="2" key="1">
    <citation type="journal article" date="2016" name="Sci. Rep.">
        <title>Molecular characterization of firefly nuptial gifts: a multi-omics approach sheds light on postcopulatory sexual selection.</title>
        <authorList>
            <person name="Al-Wathiqui N."/>
            <person name="Fallon T.R."/>
            <person name="South A."/>
            <person name="Weng J.K."/>
            <person name="Lewis S.M."/>
        </authorList>
    </citation>
    <scope>NUCLEOTIDE SEQUENCE</scope>
</reference>
<accession>A0A1Y1MAC2</accession>
<sequence>MEESRVVTKRNIKPFNGEHYAIWKFRIKSLIAEEDALKVIEGDPPEVLPPRWKQLERRAKGYIIEYLSDSMLGLVTEGITAKQILEKLDSLYERKSLATQLSVQKKLLSFKYNEEKRLMDHFREFDEMMVELHSAGGKLEEMSKVAHLLLTLPPCYDPLVTAIQTLSEENLNLSLVKTKLLDYETKLQLNKCETGTKVLQAANKSRHRNFKSKPHFLQKPQSTFTSRKGYHFKNKNMNYRSKPSNCEHCGRRNHIKKECHYYRRMISQQKDHTAQTTQILRSKSPPFAFMLRSKSFETSAATNGTITFILDSGATDHIVNQLHYFTHSEELSTPVEISVAKEDSSIKATHRGSIAITTNMGETGILKDVLFSAEVPYNLLYIPTFLTKVIRANNNNF</sequence>
<dbReference type="EMBL" id="GEZM01036632">
    <property type="protein sequence ID" value="JAV82551.1"/>
    <property type="molecule type" value="Transcribed_RNA"/>
</dbReference>
<dbReference type="PANTHER" id="PTHR47481:SF31">
    <property type="entry name" value="OS01G0873500 PROTEIN"/>
    <property type="match status" value="1"/>
</dbReference>